<keyword evidence="4" id="KW-0378">Hydrolase</keyword>
<evidence type="ECO:0000313" key="10">
    <source>
        <dbReference type="RefSeq" id="XP_060675836.1"/>
    </source>
</evidence>
<comment type="catalytic activity">
    <reaction evidence="1">
        <text>Hydrolysis of (1-&gt;3)-beta-D-glucosidic linkages in (1-&gt;3)-beta-D-glucans.</text>
        <dbReference type="EC" id="3.2.1.39"/>
    </reaction>
</comment>
<sequence length="199" mass="22168">MITMYKSRNIGRIRLYEPDYSVLEPPCLSDIQVLVGVRNQDVYQLPKSHIAAEIWVKNNINPYWPRVLFRCIGVGNDLIPGPGAQYILRAMKNLRNALLRHGYLCNHIKVSAAIRASCAFPIHHWLERSLKNDYALFSSENVAVKDGGLSCFNLFDAIDGALHAFMQKAVAPGVEAVVLESGWPSAGNGEFTIAKMARV</sequence>
<evidence type="ECO:0000313" key="9">
    <source>
        <dbReference type="Proteomes" id="UP001652623"/>
    </source>
</evidence>
<dbReference type="InterPro" id="IPR000490">
    <property type="entry name" value="Glyco_hydro_17"/>
</dbReference>
<proteinExistence type="inferred from homology"/>
<evidence type="ECO:0000256" key="8">
    <source>
        <dbReference type="RuleBase" id="RU004335"/>
    </source>
</evidence>
<comment type="similarity">
    <text evidence="2 8">Belongs to the glycosyl hydrolase 17 family.</text>
</comment>
<evidence type="ECO:0000256" key="5">
    <source>
        <dbReference type="ARBA" id="ARBA00023295"/>
    </source>
</evidence>
<dbReference type="InterPro" id="IPR044965">
    <property type="entry name" value="Glyco_hydro_17_plant"/>
</dbReference>
<accession>A0ABM4AGH6</accession>
<organism evidence="9 10">
    <name type="scientific">Ziziphus jujuba</name>
    <name type="common">Chinese jujube</name>
    <name type="synonym">Ziziphus sativa</name>
    <dbReference type="NCBI Taxonomy" id="326968"/>
    <lineage>
        <taxon>Eukaryota</taxon>
        <taxon>Viridiplantae</taxon>
        <taxon>Streptophyta</taxon>
        <taxon>Embryophyta</taxon>
        <taxon>Tracheophyta</taxon>
        <taxon>Spermatophyta</taxon>
        <taxon>Magnoliopsida</taxon>
        <taxon>eudicotyledons</taxon>
        <taxon>Gunneridae</taxon>
        <taxon>Pentapetalae</taxon>
        <taxon>rosids</taxon>
        <taxon>fabids</taxon>
        <taxon>Rosales</taxon>
        <taxon>Rhamnaceae</taxon>
        <taxon>Paliureae</taxon>
        <taxon>Ziziphus</taxon>
    </lineage>
</organism>
<dbReference type="Gene3D" id="3.20.20.80">
    <property type="entry name" value="Glycosidases"/>
    <property type="match status" value="2"/>
</dbReference>
<evidence type="ECO:0000256" key="6">
    <source>
        <dbReference type="ARBA" id="ARBA00033335"/>
    </source>
</evidence>
<dbReference type="RefSeq" id="XP_060675836.1">
    <property type="nucleotide sequence ID" value="XM_060819853.1"/>
</dbReference>
<dbReference type="InterPro" id="IPR017853">
    <property type="entry name" value="GH"/>
</dbReference>
<gene>
    <name evidence="10" type="primary">LOC107413988</name>
</gene>
<dbReference type="PANTHER" id="PTHR32227">
    <property type="entry name" value="GLUCAN ENDO-1,3-BETA-GLUCOSIDASE BG1-RELATED-RELATED"/>
    <property type="match status" value="1"/>
</dbReference>
<reference evidence="10" key="1">
    <citation type="submission" date="2025-08" db="UniProtKB">
        <authorList>
            <consortium name="RefSeq"/>
        </authorList>
    </citation>
    <scope>IDENTIFICATION</scope>
    <source>
        <tissue evidence="10">Seedling</tissue>
    </source>
</reference>
<evidence type="ECO:0000256" key="3">
    <source>
        <dbReference type="ARBA" id="ARBA00012780"/>
    </source>
</evidence>
<name>A0ABM4AGH6_ZIZJJ</name>
<protein>
    <recommendedName>
        <fullName evidence="3">glucan endo-1,3-beta-D-glucosidase</fullName>
        <ecNumber evidence="3">3.2.1.39</ecNumber>
    </recommendedName>
    <alternativeName>
        <fullName evidence="6">(1-&gt;3)-beta-glucan endohydrolase</fullName>
    </alternativeName>
    <alternativeName>
        <fullName evidence="7">Beta-1,3-endoglucanase</fullName>
    </alternativeName>
</protein>
<keyword evidence="9" id="KW-1185">Reference proteome</keyword>
<evidence type="ECO:0000256" key="1">
    <source>
        <dbReference type="ARBA" id="ARBA00000382"/>
    </source>
</evidence>
<dbReference type="EC" id="3.2.1.39" evidence="3"/>
<evidence type="ECO:0000256" key="2">
    <source>
        <dbReference type="ARBA" id="ARBA00008773"/>
    </source>
</evidence>
<dbReference type="SUPFAM" id="SSF51445">
    <property type="entry name" value="(Trans)glycosidases"/>
    <property type="match status" value="1"/>
</dbReference>
<keyword evidence="5" id="KW-0326">Glycosidase</keyword>
<evidence type="ECO:0000256" key="7">
    <source>
        <dbReference type="ARBA" id="ARBA00033417"/>
    </source>
</evidence>
<dbReference type="GeneID" id="107413988"/>
<dbReference type="Proteomes" id="UP001652623">
    <property type="component" value="Chromosome 8"/>
</dbReference>
<evidence type="ECO:0000256" key="4">
    <source>
        <dbReference type="ARBA" id="ARBA00022801"/>
    </source>
</evidence>
<dbReference type="Pfam" id="PF00332">
    <property type="entry name" value="Glyco_hydro_17"/>
    <property type="match status" value="2"/>
</dbReference>